<dbReference type="InterPro" id="IPR017896">
    <property type="entry name" value="4Fe4S_Fe-S-bd"/>
</dbReference>
<dbReference type="GO" id="GO:0016491">
    <property type="term" value="F:oxidoreductase activity"/>
    <property type="evidence" value="ECO:0007669"/>
    <property type="project" value="UniProtKB-ARBA"/>
</dbReference>
<dbReference type="Pfam" id="PF00005">
    <property type="entry name" value="ABC_tran"/>
    <property type="match status" value="2"/>
</dbReference>
<dbReference type="Gene3D" id="3.40.50.300">
    <property type="entry name" value="P-loop containing nucleotide triphosphate hydrolases"/>
    <property type="match status" value="2"/>
</dbReference>
<dbReference type="InterPro" id="IPR017871">
    <property type="entry name" value="ABC_transporter-like_CS"/>
</dbReference>
<evidence type="ECO:0000256" key="2">
    <source>
        <dbReference type="ARBA" id="ARBA00022840"/>
    </source>
</evidence>
<accession>A0A8T4L4S2</accession>
<dbReference type="InterPro" id="IPR027417">
    <property type="entry name" value="P-loop_NTPase"/>
</dbReference>
<dbReference type="InterPro" id="IPR007209">
    <property type="entry name" value="RNaseL-inhib-like_metal-bd_dom"/>
</dbReference>
<keyword evidence="1" id="KW-0547">Nucleotide-binding</keyword>
<dbReference type="Pfam" id="PF04068">
    <property type="entry name" value="Fer4_RLI"/>
    <property type="match status" value="1"/>
</dbReference>
<dbReference type="InterPro" id="IPR017900">
    <property type="entry name" value="4Fe4S_Fe_S_CS"/>
</dbReference>
<dbReference type="PROSITE" id="PS50893">
    <property type="entry name" value="ABC_TRANSPORTER_2"/>
    <property type="match status" value="2"/>
</dbReference>
<dbReference type="PROSITE" id="PS00211">
    <property type="entry name" value="ABC_TRANSPORTER_1"/>
    <property type="match status" value="1"/>
</dbReference>
<dbReference type="InterPro" id="IPR013283">
    <property type="entry name" value="RLI1"/>
</dbReference>
<dbReference type="PROSITE" id="PS00198">
    <property type="entry name" value="4FE4S_FER_1"/>
    <property type="match status" value="1"/>
</dbReference>
<feature type="region of interest" description="Disordered" evidence="3">
    <location>
        <begin position="564"/>
        <end position="593"/>
    </location>
</feature>
<gene>
    <name evidence="6" type="ORF">J4478_04680</name>
</gene>
<dbReference type="InterPro" id="IPR003593">
    <property type="entry name" value="AAA+_ATPase"/>
</dbReference>
<evidence type="ECO:0000259" key="5">
    <source>
        <dbReference type="PROSITE" id="PS51379"/>
    </source>
</evidence>
<evidence type="ECO:0000256" key="1">
    <source>
        <dbReference type="ARBA" id="ARBA00022741"/>
    </source>
</evidence>
<dbReference type="SUPFAM" id="SSF54862">
    <property type="entry name" value="4Fe-4S ferredoxins"/>
    <property type="match status" value="1"/>
</dbReference>
<evidence type="ECO:0000313" key="6">
    <source>
        <dbReference type="EMBL" id="MBS3058665.1"/>
    </source>
</evidence>
<dbReference type="Pfam" id="PF00037">
    <property type="entry name" value="Fer4"/>
    <property type="match status" value="1"/>
</dbReference>
<reference evidence="6" key="1">
    <citation type="submission" date="2021-03" db="EMBL/GenBank/DDBJ databases">
        <authorList>
            <person name="Jaffe A."/>
        </authorList>
    </citation>
    <scope>NUCLEOTIDE SEQUENCE</scope>
    <source>
        <strain evidence="6">RIFCSPLOWO2_01_FULL_43_13</strain>
    </source>
</reference>
<name>A0A8T4L4S2_9ARCH</name>
<dbReference type="GO" id="GO:0016887">
    <property type="term" value="F:ATP hydrolysis activity"/>
    <property type="evidence" value="ECO:0007669"/>
    <property type="project" value="InterPro"/>
</dbReference>
<keyword evidence="2" id="KW-0067">ATP-binding</keyword>
<feature type="domain" description="4Fe-4S ferredoxin-type" evidence="5">
    <location>
        <begin position="8"/>
        <end position="41"/>
    </location>
</feature>
<evidence type="ECO:0000313" key="7">
    <source>
        <dbReference type="Proteomes" id="UP000680185"/>
    </source>
</evidence>
<dbReference type="GO" id="GO:0005524">
    <property type="term" value="F:ATP binding"/>
    <property type="evidence" value="ECO:0007669"/>
    <property type="project" value="UniProtKB-KW"/>
</dbReference>
<organism evidence="6 7">
    <name type="scientific">Candidatus Iainarchaeum sp</name>
    <dbReference type="NCBI Taxonomy" id="3101447"/>
    <lineage>
        <taxon>Archaea</taxon>
        <taxon>Candidatus Iainarchaeota</taxon>
        <taxon>Candidatus Iainarchaeia</taxon>
        <taxon>Candidatus Iainarchaeales</taxon>
        <taxon>Candidatus Iainarchaeaceae</taxon>
        <taxon>Candidatus Iainarchaeum</taxon>
    </lineage>
</organism>
<dbReference type="PROSITE" id="PS51379">
    <property type="entry name" value="4FE4S_FER_2"/>
    <property type="match status" value="2"/>
</dbReference>
<dbReference type="InterPro" id="IPR003439">
    <property type="entry name" value="ABC_transporter-like_ATP-bd"/>
</dbReference>
<dbReference type="SMART" id="SM00382">
    <property type="entry name" value="AAA"/>
    <property type="match status" value="2"/>
</dbReference>
<dbReference type="Proteomes" id="UP000680185">
    <property type="component" value="Unassembled WGS sequence"/>
</dbReference>
<evidence type="ECO:0000259" key="4">
    <source>
        <dbReference type="PROSITE" id="PS50893"/>
    </source>
</evidence>
<evidence type="ECO:0000256" key="3">
    <source>
        <dbReference type="SAM" id="MobiDB-lite"/>
    </source>
</evidence>
<dbReference type="SUPFAM" id="SSF52540">
    <property type="entry name" value="P-loop containing nucleoside triphosphate hydrolases"/>
    <property type="match status" value="2"/>
</dbReference>
<reference evidence="6" key="2">
    <citation type="submission" date="2021-05" db="EMBL/GenBank/DDBJ databases">
        <title>Protein family content uncovers lineage relationships and bacterial pathway maintenance mechanisms in DPANN archaea.</title>
        <authorList>
            <person name="Castelle C.J."/>
            <person name="Meheust R."/>
            <person name="Jaffe A.L."/>
            <person name="Seitz K."/>
            <person name="Gong X."/>
            <person name="Baker B.J."/>
            <person name="Banfield J.F."/>
        </authorList>
    </citation>
    <scope>NUCLEOTIDE SEQUENCE</scope>
    <source>
        <strain evidence="6">RIFCSPLOWO2_01_FULL_43_13</strain>
    </source>
</reference>
<comment type="caution">
    <text evidence="6">The sequence shown here is derived from an EMBL/GenBank/DDBJ whole genome shotgun (WGS) entry which is preliminary data.</text>
</comment>
<dbReference type="NCBIfam" id="NF009945">
    <property type="entry name" value="PRK13409.1"/>
    <property type="match status" value="1"/>
</dbReference>
<proteinExistence type="predicted"/>
<sequence>MVSEKKTRVAVIDYDLCNFEKCGGYLCEKACPVNRMKKECILHETGKKPVISEQLCIGCLICVKKCPFKAITVVNLSLGLKEPIHQYGKNAFRLYRLFTPKEKTIIGLLGQNGCGKTTCLNILSGKLLPNLGSFEQEPSLEKVIQYLKGKELQAFFKKLQKNAVKLALKQQNISSLSESLAEQTVKQALEKSNESGKLEEIMQKLGLEKIKERKIKQLSGGELQRLAIAITILQEADIYFIDEPCNYLDVSERMKIAQLLKDLSKEKTVIVVEHDLAVLDYLSDIIHLFFGTPGAYGVISSPKTAKAGINEFLEGFIKDENLRFRERELSFEVKPPAELRKGKVIAEYPAMEKKLEGFSLNTQAGSIREGEVLGILGPNAIGKTTFVKMLAGLLKPDNASLELRQKVSYKPQYITAEKGITVKEMLESQKINSEIFSSEVKKRLGIEELLEKQLEKLSGGELQRTAIALCLSRDADLYLLDEPSAFLDAEQRMQAASCIRKTIDARKKAAFVVEHDILFQDMVSNRLIVFEGIPGENGKALDAKSMREGMNSFLKQQNITMRRDEQTGRPRINKKGSVMDAEQKKSGEYYYSK</sequence>
<dbReference type="PRINTS" id="PR01868">
    <property type="entry name" value="ABCEFAMILY"/>
</dbReference>
<dbReference type="EMBL" id="JAGVWB010000032">
    <property type="protein sequence ID" value="MBS3058665.1"/>
    <property type="molecule type" value="Genomic_DNA"/>
</dbReference>
<dbReference type="AlphaFoldDB" id="A0A8T4L4S2"/>
<feature type="domain" description="ABC transporter" evidence="4">
    <location>
        <begin position="339"/>
        <end position="556"/>
    </location>
</feature>
<dbReference type="PANTHER" id="PTHR19248">
    <property type="entry name" value="ATP-BINDING TRANSPORT PROTEIN-RELATED"/>
    <property type="match status" value="1"/>
</dbReference>
<dbReference type="FunFam" id="3.40.50.300:FF:001546">
    <property type="entry name" value="RNase L inhibitor homolog"/>
    <property type="match status" value="1"/>
</dbReference>
<feature type="domain" description="4Fe-4S ferredoxin-type" evidence="5">
    <location>
        <begin position="47"/>
        <end position="76"/>
    </location>
</feature>
<feature type="domain" description="ABC transporter" evidence="4">
    <location>
        <begin position="71"/>
        <end position="315"/>
    </location>
</feature>
<protein>
    <submittedName>
        <fullName evidence="6">Ribosome biogenesis/translation initiation ATPase RLI</fullName>
    </submittedName>
</protein>